<evidence type="ECO:0000256" key="1">
    <source>
        <dbReference type="ARBA" id="ARBA00022737"/>
    </source>
</evidence>
<dbReference type="Pfam" id="PF23271">
    <property type="entry name" value="HEAT_GCN1"/>
    <property type="match status" value="1"/>
</dbReference>
<dbReference type="PANTHER" id="PTHR23346">
    <property type="entry name" value="TRANSLATIONAL ACTIVATOR GCN1-RELATED"/>
    <property type="match status" value="1"/>
</dbReference>
<dbReference type="GO" id="GO:0006417">
    <property type="term" value="P:regulation of translation"/>
    <property type="evidence" value="ECO:0007669"/>
    <property type="project" value="TreeGrafter"/>
</dbReference>
<name>A0A1Y1WNI4_9FUNG</name>
<feature type="region of interest" description="Disordered" evidence="3">
    <location>
        <begin position="936"/>
        <end position="969"/>
    </location>
</feature>
<feature type="region of interest" description="Disordered" evidence="3">
    <location>
        <begin position="1763"/>
        <end position="1788"/>
    </location>
</feature>
<dbReference type="InterPro" id="IPR057546">
    <property type="entry name" value="HEAT_GCN1"/>
</dbReference>
<keyword evidence="1" id="KW-0677">Repeat</keyword>
<dbReference type="InterPro" id="IPR011989">
    <property type="entry name" value="ARM-like"/>
</dbReference>
<dbReference type="GO" id="GO:0005829">
    <property type="term" value="C:cytosol"/>
    <property type="evidence" value="ECO:0007669"/>
    <property type="project" value="TreeGrafter"/>
</dbReference>
<feature type="compositionally biased region" description="Acidic residues" evidence="3">
    <location>
        <begin position="939"/>
        <end position="948"/>
    </location>
</feature>
<dbReference type="GO" id="GO:0034198">
    <property type="term" value="P:cellular response to amino acid starvation"/>
    <property type="evidence" value="ECO:0007669"/>
    <property type="project" value="TreeGrafter"/>
</dbReference>
<dbReference type="OrthoDB" id="5148094at2759"/>
<dbReference type="InterPro" id="IPR056809">
    <property type="entry name" value="HEAT_GCN1_fung"/>
</dbReference>
<sequence>MGLLRARGFASVIPQGWLYESMEDLATRLYYSLRVSCEHQPLPSAGFNFLFPFMQATSEQGGWGRKIKRGVEEHDEYAQMDHAAEQLTMVVAILGFHAHFGNVSEMPRKEMIELLVLLMATQPMLLAQCRTSLVKMAEEMEGTDTPLERDALLDGLLRPDSVVRSACLAALDFIDLTDLEFSAKLWVNTGASEDDAVALVENAELARTLWAENGMEVLPELIDGIVPYLNHDAAEIRTCAAKSIGYAVQERLALAEDEEETDITADGVNAEIDQLLVALQDAYRKWYISLDPETLPPLVSRWLTRSCIWLRCCRRRVQVKSLIAFLVHDRALGERAESVRSHMLSAGAQAVAAHGSQWSGELLPILEKFLSEPDEGTESYDYIREGVVVLLGRLAQHLPNGEEARVADAVDQLVATLATPSEAVQSAVSECLPPLAKRLSEDKFGSVIDGIVDVLLNGERYSQRRGAAYGLSGLIKGRGLAALKKYAIIDKLREACNNTKSFQQRQGSLFAFETLSGKMGRLFEPYIIQFLPLLLSRFSDANADVREAASDAARVIMANISGHGVKLILPSALTGLSDDQWRTKKGSVEVLGSMAYCAPKQLSVSLPTIVPRIIEVLTDTHHQVAAAAREALLRFGEVIHNPEIQELVPVLLGALDDPANKTDSALRTLLYTAFIHYIDAPSLALVVPIIQRGMRARMASTKRNASQIMGSMATLTDPKDLVPYLDSLVPLLRGVLVDPVPETRATSAKALGSLVQKLGETQFPSLVADLVKVLKSDASGVDRAGAAQGLSEVLSGIGMERLEGLVPEILANCNSSRVPVREGFMMLLIYLPVTFGEEFQKFLPQVIPPVLSGLADENEQVRDAALRAGRILVMSYSKTAVDQLLPELLAGVQHESWRIRHSSIELLGEFLFRVAGISGKQAEKEREEARAQFFAVQEGGEDGEDGEGAGEGGEGAGEAGEGSDEDEDDELAISSNLRNVLNENLGAERCNSVLASLYVARSDVSAMVRQAAFSVWKSIVSHTPRTLRECLPKIMDIVLSGLAADEYERRTTAARTLGDLVRKLGESIMAEIVPILEKALSDQTSGAAGGVRHGVFIGLSEILQSAGKSYIDVYADAMIPLVRRGLCDEDAMVREAAASAFDSLQQAVGPSIIDSVVPPLLTALTVQQGGEGAKDAILPGINAEHALEALRELMAVRANVVFPVLIPTLTAKPVTAFHAQALASLIQVSGSSLSRRLPQILVSLFESLPVHHANGDAEAESALRDTVRVVVTAAAQDEDTLEALMMLFHESVKINESTKLSEAPEVVSRVAEACFALAAMCQAFGPGSAARGRTVLGTHVIDWLRVLIDLLAALDALVKTVPKEDFDGYVGPVSRSVKRATDSLPVGTTTLPGFDLPKGVGPILPIYAQGLLVGSADSKERAPCGRSRTGITGPLIRIVGDRHPANVKAAILSTLGLLLTQIPALMRPFLPQLQRTFRAAMALSSLDSAAASVLIRWSPMMKAIRAVLRAPNAKSLSANSVQGIEDGSADFRWQALKSECFGALCAMQYALATSDDPSETQALKLRAMAAALAAAPQVFAQSEALQSSIVAGVEQALVPSTSVHQPMAALQAIGVAKSALLQREVATPGSAIVEPLVSALVRAVDPATMSAFDSETQQAALAALKSLAKRRYADLIESVRDQVVMAAMAHVRDRNIQVKLAAERCALYALRMARVPAEDFDGSDEALKAYVENMGGASSEKGKQVLDYQRRVLNKLAESTRELDYLSDDDEDRAANHNDEDDDEDNAE</sequence>
<dbReference type="SMART" id="SM01349">
    <property type="entry name" value="TOG"/>
    <property type="match status" value="2"/>
</dbReference>
<dbReference type="SUPFAM" id="SSF48371">
    <property type="entry name" value="ARM repeat"/>
    <property type="match status" value="3"/>
</dbReference>
<feature type="domain" description="TOG" evidence="4">
    <location>
        <begin position="446"/>
        <end position="668"/>
    </location>
</feature>
<keyword evidence="6" id="KW-1185">Reference proteome</keyword>
<dbReference type="Pfam" id="PF24987">
    <property type="entry name" value="HEAT_EF3_N"/>
    <property type="match status" value="2"/>
</dbReference>
<dbReference type="Pfam" id="PF24984">
    <property type="entry name" value="HEAT_EF3_GNC1"/>
    <property type="match status" value="1"/>
</dbReference>
<evidence type="ECO:0000256" key="3">
    <source>
        <dbReference type="SAM" id="MobiDB-lite"/>
    </source>
</evidence>
<dbReference type="Gene3D" id="1.25.10.10">
    <property type="entry name" value="Leucine-rich Repeat Variant"/>
    <property type="match status" value="4"/>
</dbReference>
<feature type="repeat" description="HEAT" evidence="2">
    <location>
        <begin position="530"/>
        <end position="566"/>
    </location>
</feature>
<feature type="compositionally biased region" description="Acidic residues" evidence="3">
    <location>
        <begin position="1779"/>
        <end position="1788"/>
    </location>
</feature>
<dbReference type="RefSeq" id="XP_040748146.1">
    <property type="nucleotide sequence ID" value="XM_040890078.1"/>
</dbReference>
<feature type="repeat" description="HEAT" evidence="2">
    <location>
        <begin position="846"/>
        <end position="884"/>
    </location>
</feature>
<dbReference type="PROSITE" id="PS50077">
    <property type="entry name" value="HEAT_REPEAT"/>
    <property type="match status" value="5"/>
</dbReference>
<feature type="repeat" description="HEAT" evidence="2">
    <location>
        <begin position="728"/>
        <end position="766"/>
    </location>
</feature>
<feature type="domain" description="TOG" evidence="4">
    <location>
        <begin position="679"/>
        <end position="905"/>
    </location>
</feature>
<evidence type="ECO:0000259" key="4">
    <source>
        <dbReference type="SMART" id="SM01349"/>
    </source>
</evidence>
<evidence type="ECO:0000256" key="2">
    <source>
        <dbReference type="PROSITE-ProRule" id="PRU00103"/>
    </source>
</evidence>
<organism evidence="5 6">
    <name type="scientific">Linderina pennispora</name>
    <dbReference type="NCBI Taxonomy" id="61395"/>
    <lineage>
        <taxon>Eukaryota</taxon>
        <taxon>Fungi</taxon>
        <taxon>Fungi incertae sedis</taxon>
        <taxon>Zoopagomycota</taxon>
        <taxon>Kickxellomycotina</taxon>
        <taxon>Kickxellomycetes</taxon>
        <taxon>Kickxellales</taxon>
        <taxon>Kickxellaceae</taxon>
        <taxon>Linderina</taxon>
    </lineage>
</organism>
<dbReference type="InterPro" id="IPR016024">
    <property type="entry name" value="ARM-type_fold"/>
</dbReference>
<dbReference type="PANTHER" id="PTHR23346:SF7">
    <property type="entry name" value="STALLED RIBOSOME SENSOR GCN1"/>
    <property type="match status" value="1"/>
</dbReference>
<accession>A0A1Y1WNI4</accession>
<reference evidence="5 6" key="1">
    <citation type="submission" date="2016-07" db="EMBL/GenBank/DDBJ databases">
        <title>Pervasive Adenine N6-methylation of Active Genes in Fungi.</title>
        <authorList>
            <consortium name="DOE Joint Genome Institute"/>
            <person name="Mondo S.J."/>
            <person name="Dannebaum R.O."/>
            <person name="Kuo R.C."/>
            <person name="Labutti K."/>
            <person name="Haridas S."/>
            <person name="Kuo A."/>
            <person name="Salamov A."/>
            <person name="Ahrendt S.R."/>
            <person name="Lipzen A."/>
            <person name="Sullivan W."/>
            <person name="Andreopoulos W.B."/>
            <person name="Clum A."/>
            <person name="Lindquist E."/>
            <person name="Daum C."/>
            <person name="Ramamoorthy G.K."/>
            <person name="Gryganskyi A."/>
            <person name="Culley D."/>
            <person name="Magnuson J.K."/>
            <person name="James T.Y."/>
            <person name="O'Malley M.A."/>
            <person name="Stajich J.E."/>
            <person name="Spatafora J.W."/>
            <person name="Visel A."/>
            <person name="Grigoriev I.V."/>
        </authorList>
    </citation>
    <scope>NUCLEOTIDE SEQUENCE [LARGE SCALE GENOMIC DNA]</scope>
    <source>
        <strain evidence="5 6">ATCC 12442</strain>
    </source>
</reference>
<evidence type="ECO:0000313" key="6">
    <source>
        <dbReference type="Proteomes" id="UP000193922"/>
    </source>
</evidence>
<feature type="compositionally biased region" description="Gly residues" evidence="3">
    <location>
        <begin position="949"/>
        <end position="960"/>
    </location>
</feature>
<comment type="caution">
    <text evidence="5">The sequence shown here is derived from an EMBL/GenBank/DDBJ whole genome shotgun (WGS) entry which is preliminary data.</text>
</comment>
<evidence type="ECO:0000313" key="5">
    <source>
        <dbReference type="EMBL" id="ORX74935.1"/>
    </source>
</evidence>
<dbReference type="STRING" id="61395.A0A1Y1WNI4"/>
<feature type="repeat" description="HEAT" evidence="2">
    <location>
        <begin position="609"/>
        <end position="647"/>
    </location>
</feature>
<protein>
    <submittedName>
        <fullName evidence="5">ARM repeat-containing protein</fullName>
    </submittedName>
</protein>
<dbReference type="Pfam" id="PF24916">
    <property type="entry name" value="HEAT_GCN1_fung"/>
    <property type="match status" value="1"/>
</dbReference>
<dbReference type="GO" id="GO:0019887">
    <property type="term" value="F:protein kinase regulator activity"/>
    <property type="evidence" value="ECO:0007669"/>
    <property type="project" value="TreeGrafter"/>
</dbReference>
<gene>
    <name evidence="5" type="ORF">DL89DRAFT_290388</name>
</gene>
<proteinExistence type="predicted"/>
<feature type="repeat" description="HEAT" evidence="2">
    <location>
        <begin position="1118"/>
        <end position="1155"/>
    </location>
</feature>
<dbReference type="Pfam" id="PF02985">
    <property type="entry name" value="HEAT"/>
    <property type="match status" value="1"/>
</dbReference>
<dbReference type="InterPro" id="IPR034085">
    <property type="entry name" value="TOG"/>
</dbReference>
<dbReference type="InterPro" id="IPR000357">
    <property type="entry name" value="HEAT"/>
</dbReference>
<dbReference type="EMBL" id="MCFD01000001">
    <property type="protein sequence ID" value="ORX74935.1"/>
    <property type="molecule type" value="Genomic_DNA"/>
</dbReference>
<dbReference type="InterPro" id="IPR021133">
    <property type="entry name" value="HEAT_type_2"/>
</dbReference>
<dbReference type="GeneID" id="63806726"/>
<dbReference type="Proteomes" id="UP000193922">
    <property type="component" value="Unassembled WGS sequence"/>
</dbReference>